<protein>
    <submittedName>
        <fullName evidence="8">Protein kinase</fullName>
    </submittedName>
</protein>
<dbReference type="RefSeq" id="WP_394833760.1">
    <property type="nucleotide sequence ID" value="NZ_CP089929.1"/>
</dbReference>
<dbReference type="SMART" id="SM00028">
    <property type="entry name" value="TPR"/>
    <property type="match status" value="3"/>
</dbReference>
<evidence type="ECO:0000256" key="6">
    <source>
        <dbReference type="SAM" id="MobiDB-lite"/>
    </source>
</evidence>
<keyword evidence="4 5" id="KW-0067">ATP-binding</keyword>
<keyword evidence="3 8" id="KW-0418">Kinase</keyword>
<dbReference type="InterPro" id="IPR000719">
    <property type="entry name" value="Prot_kinase_dom"/>
</dbReference>
<feature type="region of interest" description="Disordered" evidence="6">
    <location>
        <begin position="65"/>
        <end position="85"/>
    </location>
</feature>
<evidence type="ECO:0000259" key="7">
    <source>
        <dbReference type="PROSITE" id="PS50011"/>
    </source>
</evidence>
<dbReference type="PANTHER" id="PTHR43289">
    <property type="entry name" value="MITOGEN-ACTIVATED PROTEIN KINASE KINASE KINASE 20-RELATED"/>
    <property type="match status" value="1"/>
</dbReference>
<dbReference type="InterPro" id="IPR011990">
    <property type="entry name" value="TPR-like_helical_dom_sf"/>
</dbReference>
<dbReference type="Pfam" id="PF13174">
    <property type="entry name" value="TPR_6"/>
    <property type="match status" value="1"/>
</dbReference>
<reference evidence="8" key="1">
    <citation type="submission" date="2021-12" db="EMBL/GenBank/DDBJ databases">
        <title>Discovery of the Pendulisporaceae a myxobacterial family with distinct sporulation behavior and unique specialized metabolism.</title>
        <authorList>
            <person name="Garcia R."/>
            <person name="Popoff A."/>
            <person name="Bader C.D."/>
            <person name="Loehr J."/>
            <person name="Walesch S."/>
            <person name="Walt C."/>
            <person name="Boldt J."/>
            <person name="Bunk B."/>
            <person name="Haeckl F.J.F.P.J."/>
            <person name="Gunesch A.P."/>
            <person name="Birkelbach J."/>
            <person name="Nuebel U."/>
            <person name="Pietschmann T."/>
            <person name="Bach T."/>
            <person name="Mueller R."/>
        </authorList>
    </citation>
    <scope>NUCLEOTIDE SEQUENCE</scope>
    <source>
        <strain evidence="8">MSr11367</strain>
    </source>
</reference>
<sequence>MPNDAPNSRRETLPSGEVVGTLRPGETFAERYRLEDRVGSGGMGELFRAFDTRLQRRVALKVLRRDRNDASGSSPSEQTKGKTLSEASARILREARAAAALNHPNVVAIHDVGDRDGVPFIAMEYVKGKSLRAFVGSPVPSFETRLEWVIDVARALGAAHDRGLVHRDVKPDNVMIRDDGVVKVLDFGIARYHKAIPDSAAELRTYPSINESGERGTIDVPGPRVLGTPGYMAPEQIRGEACDGRADQFSWGVMAYELFTGKLPWSTDRGTFYVLTSVLTDDVKPLANVPFQISQTILRALEKKPEDRFDSMAQLIAACGVRTPSRVDVPGATDVTALLQANTGEAQMVDPHLVQRDEPSTAPKVKTMPSVVPFSRALAAGAVLGVAAASVFMVRALSHSEPASASPDAANVAVRPASAPLATLVTELEASPSCTRAAVARYHEGLTAMREATWELGMRAFEKAVEEDPKCPEAQLQLLLTGYFRYSIAHEREQFRHANALRDEMNERNRVFLDMLAPLVSWEPADREEAARRADAAVGHFPDDAQMLTVAAMVKSFAAHEVSTIEQARELGRRATELDPKDADAWQTQAVALVRLGKLDEGMAALDRCLEVAPGSGDCLEDRIRILRLRGQCTAASAAARRWIANVPSSSGAYRHLANALASEGAAVESVEAALEQYRNNVPEDSRKSSYLYHRLRLAALAGDFTNAEKLEESLSAEWKDSANVYDHVRTATLRMDVMAEEGKPARAAAIAEQFFRRRDAWTEGFWSSTMYEPYLLATLVQHGTIPEERWRTLTEKWEKDAAPTVSKTWGLRWGPVSMTRKQAAEAWKSRPTSGLASGSLEQPMSLRVISDTFEGRVAMMAGDHAQAIALLEPATKSCDSLEEPFTTTRAHLWLGQAKEEAGDIPGACTAYAEVVRRWGDAKPRSVTAEDAKRRRLSLGCK</sequence>
<feature type="domain" description="Protein kinase" evidence="7">
    <location>
        <begin position="32"/>
        <end position="326"/>
    </location>
</feature>
<evidence type="ECO:0000256" key="5">
    <source>
        <dbReference type="PROSITE-ProRule" id="PRU10141"/>
    </source>
</evidence>
<dbReference type="PROSITE" id="PS00107">
    <property type="entry name" value="PROTEIN_KINASE_ATP"/>
    <property type="match status" value="1"/>
</dbReference>
<dbReference type="InterPro" id="IPR008271">
    <property type="entry name" value="Ser/Thr_kinase_AS"/>
</dbReference>
<accession>A0ABZ2L4J5</accession>
<evidence type="ECO:0000313" key="8">
    <source>
        <dbReference type="EMBL" id="WXB04125.1"/>
    </source>
</evidence>
<dbReference type="InterPro" id="IPR019734">
    <property type="entry name" value="TPR_rpt"/>
</dbReference>
<evidence type="ECO:0000256" key="3">
    <source>
        <dbReference type="ARBA" id="ARBA00022777"/>
    </source>
</evidence>
<dbReference type="CDD" id="cd14014">
    <property type="entry name" value="STKc_PknB_like"/>
    <property type="match status" value="1"/>
</dbReference>
<evidence type="ECO:0000256" key="1">
    <source>
        <dbReference type="ARBA" id="ARBA00022679"/>
    </source>
</evidence>
<dbReference type="EMBL" id="CP089983">
    <property type="protein sequence ID" value="WXB04125.1"/>
    <property type="molecule type" value="Genomic_DNA"/>
</dbReference>
<dbReference type="PANTHER" id="PTHR43289:SF6">
    <property type="entry name" value="SERINE_THREONINE-PROTEIN KINASE NEKL-3"/>
    <property type="match status" value="1"/>
</dbReference>
<dbReference type="SUPFAM" id="SSF56112">
    <property type="entry name" value="Protein kinase-like (PK-like)"/>
    <property type="match status" value="1"/>
</dbReference>
<keyword evidence="9" id="KW-1185">Reference proteome</keyword>
<dbReference type="SUPFAM" id="SSF48452">
    <property type="entry name" value="TPR-like"/>
    <property type="match status" value="1"/>
</dbReference>
<proteinExistence type="predicted"/>
<dbReference type="InterPro" id="IPR011009">
    <property type="entry name" value="Kinase-like_dom_sf"/>
</dbReference>
<evidence type="ECO:0000256" key="4">
    <source>
        <dbReference type="ARBA" id="ARBA00022840"/>
    </source>
</evidence>
<feature type="compositionally biased region" description="Polar residues" evidence="6">
    <location>
        <begin position="70"/>
        <end position="82"/>
    </location>
</feature>
<organism evidence="8 9">
    <name type="scientific">Pendulispora rubella</name>
    <dbReference type="NCBI Taxonomy" id="2741070"/>
    <lineage>
        <taxon>Bacteria</taxon>
        <taxon>Pseudomonadati</taxon>
        <taxon>Myxococcota</taxon>
        <taxon>Myxococcia</taxon>
        <taxon>Myxococcales</taxon>
        <taxon>Sorangiineae</taxon>
        <taxon>Pendulisporaceae</taxon>
        <taxon>Pendulispora</taxon>
    </lineage>
</organism>
<dbReference type="GO" id="GO:0016301">
    <property type="term" value="F:kinase activity"/>
    <property type="evidence" value="ECO:0007669"/>
    <property type="project" value="UniProtKB-KW"/>
</dbReference>
<evidence type="ECO:0000256" key="2">
    <source>
        <dbReference type="ARBA" id="ARBA00022741"/>
    </source>
</evidence>
<dbReference type="SMART" id="SM00220">
    <property type="entry name" value="S_TKc"/>
    <property type="match status" value="1"/>
</dbReference>
<dbReference type="Gene3D" id="3.30.200.20">
    <property type="entry name" value="Phosphorylase Kinase, domain 1"/>
    <property type="match status" value="1"/>
</dbReference>
<dbReference type="Pfam" id="PF00069">
    <property type="entry name" value="Pkinase"/>
    <property type="match status" value="1"/>
</dbReference>
<dbReference type="InterPro" id="IPR017441">
    <property type="entry name" value="Protein_kinase_ATP_BS"/>
</dbReference>
<evidence type="ECO:0000313" key="9">
    <source>
        <dbReference type="Proteomes" id="UP001374803"/>
    </source>
</evidence>
<feature type="region of interest" description="Disordered" evidence="6">
    <location>
        <begin position="1"/>
        <end position="22"/>
    </location>
</feature>
<dbReference type="Proteomes" id="UP001374803">
    <property type="component" value="Chromosome"/>
</dbReference>
<dbReference type="Gene3D" id="1.25.40.10">
    <property type="entry name" value="Tetratricopeptide repeat domain"/>
    <property type="match status" value="1"/>
</dbReference>
<name>A0ABZ2L4J5_9BACT</name>
<gene>
    <name evidence="8" type="ORF">LVJ94_45370</name>
</gene>
<keyword evidence="2 5" id="KW-0547">Nucleotide-binding</keyword>
<feature type="binding site" evidence="5">
    <location>
        <position position="61"/>
    </location>
    <ligand>
        <name>ATP</name>
        <dbReference type="ChEBI" id="CHEBI:30616"/>
    </ligand>
</feature>
<dbReference type="PROSITE" id="PS50011">
    <property type="entry name" value="PROTEIN_KINASE_DOM"/>
    <property type="match status" value="1"/>
</dbReference>
<dbReference type="PROSITE" id="PS00108">
    <property type="entry name" value="PROTEIN_KINASE_ST"/>
    <property type="match status" value="1"/>
</dbReference>
<dbReference type="Gene3D" id="1.10.510.10">
    <property type="entry name" value="Transferase(Phosphotransferase) domain 1"/>
    <property type="match status" value="1"/>
</dbReference>
<keyword evidence="1" id="KW-0808">Transferase</keyword>